<sequence>MSSTLAGTPGDCCWTGIKHTGTPVGHVEELGGMNTYISLPQSGASSTKKVILFLADVYGALFLNNKLLQDYFAASGFIVLGPDYFFGNAVPQHPPGFELQLWVTGAMERAVEAFPKWLDAVKARYGTEGTTYFAVGYCFGAPFVMDLAASDAIAAGAIAHPAFLDESHFESLKQPLLISSPEEDHTFPLRSRRRAEDIMVANKARYYFQVFSGVKHGFAVRGDPSVPHQRWAKEESARGIKDWFTWFS</sequence>
<proteinExistence type="predicted"/>
<comment type="caution">
    <text evidence="1">The sequence shown here is derived from an EMBL/GenBank/DDBJ whole genome shotgun (WGS) entry which is preliminary data.</text>
</comment>
<name>A0ACB8B759_9AGAM</name>
<dbReference type="EMBL" id="MU266522">
    <property type="protein sequence ID" value="KAH7921535.1"/>
    <property type="molecule type" value="Genomic_DNA"/>
</dbReference>
<evidence type="ECO:0000313" key="1">
    <source>
        <dbReference type="EMBL" id="KAH7921535.1"/>
    </source>
</evidence>
<dbReference type="Proteomes" id="UP000790709">
    <property type="component" value="Unassembled WGS sequence"/>
</dbReference>
<keyword evidence="2" id="KW-1185">Reference proteome</keyword>
<gene>
    <name evidence="1" type="ORF">BV22DRAFT_1038556</name>
</gene>
<protein>
    <submittedName>
        <fullName evidence="1">Alpha/beta-hydrolase</fullName>
    </submittedName>
</protein>
<evidence type="ECO:0000313" key="2">
    <source>
        <dbReference type="Proteomes" id="UP000790709"/>
    </source>
</evidence>
<accession>A0ACB8B759</accession>
<reference evidence="1" key="1">
    <citation type="journal article" date="2021" name="New Phytol.">
        <title>Evolutionary innovations through gain and loss of genes in the ectomycorrhizal Boletales.</title>
        <authorList>
            <person name="Wu G."/>
            <person name="Miyauchi S."/>
            <person name="Morin E."/>
            <person name="Kuo A."/>
            <person name="Drula E."/>
            <person name="Varga T."/>
            <person name="Kohler A."/>
            <person name="Feng B."/>
            <person name="Cao Y."/>
            <person name="Lipzen A."/>
            <person name="Daum C."/>
            <person name="Hundley H."/>
            <person name="Pangilinan J."/>
            <person name="Johnson J."/>
            <person name="Barry K."/>
            <person name="LaButti K."/>
            <person name="Ng V."/>
            <person name="Ahrendt S."/>
            <person name="Min B."/>
            <person name="Choi I.G."/>
            <person name="Park H."/>
            <person name="Plett J.M."/>
            <person name="Magnuson J."/>
            <person name="Spatafora J.W."/>
            <person name="Nagy L.G."/>
            <person name="Henrissat B."/>
            <person name="Grigoriev I.V."/>
            <person name="Yang Z.L."/>
            <person name="Xu J."/>
            <person name="Martin F.M."/>
        </authorList>
    </citation>
    <scope>NUCLEOTIDE SEQUENCE</scope>
    <source>
        <strain evidence="1">KUC20120723A-06</strain>
    </source>
</reference>
<organism evidence="1 2">
    <name type="scientific">Leucogyrophana mollusca</name>
    <dbReference type="NCBI Taxonomy" id="85980"/>
    <lineage>
        <taxon>Eukaryota</taxon>
        <taxon>Fungi</taxon>
        <taxon>Dikarya</taxon>
        <taxon>Basidiomycota</taxon>
        <taxon>Agaricomycotina</taxon>
        <taxon>Agaricomycetes</taxon>
        <taxon>Agaricomycetidae</taxon>
        <taxon>Boletales</taxon>
        <taxon>Boletales incertae sedis</taxon>
        <taxon>Leucogyrophana</taxon>
    </lineage>
</organism>